<dbReference type="EMBL" id="CP099426">
    <property type="protein sequence ID" value="USW56896.1"/>
    <property type="molecule type" value="Genomic_DNA"/>
</dbReference>
<reference evidence="2" key="1">
    <citation type="submission" date="2022-06" db="EMBL/GenBank/DDBJ databases">
        <title>Complete genome sequences of two strains of the flax pathogen Septoria linicola.</title>
        <authorList>
            <person name="Lapalu N."/>
            <person name="Simon A."/>
            <person name="Demenou B."/>
            <person name="Paumier D."/>
            <person name="Guillot M.-P."/>
            <person name="Gout L."/>
            <person name="Valade R."/>
        </authorList>
    </citation>
    <scope>NUCLEOTIDE SEQUENCE</scope>
    <source>
        <strain evidence="2">SE15195</strain>
    </source>
</reference>
<gene>
    <name evidence="2" type="ORF">Slin15195_G102150</name>
</gene>
<evidence type="ECO:0000313" key="3">
    <source>
        <dbReference type="Proteomes" id="UP001056384"/>
    </source>
</evidence>
<feature type="region of interest" description="Disordered" evidence="1">
    <location>
        <begin position="23"/>
        <end position="54"/>
    </location>
</feature>
<name>A0A9Q9EMK5_9PEZI</name>
<dbReference type="Gene3D" id="2.40.128.680">
    <property type="match status" value="1"/>
</dbReference>
<proteinExistence type="predicted"/>
<evidence type="ECO:0000256" key="1">
    <source>
        <dbReference type="SAM" id="MobiDB-lite"/>
    </source>
</evidence>
<organism evidence="2 3">
    <name type="scientific">Septoria linicola</name>
    <dbReference type="NCBI Taxonomy" id="215465"/>
    <lineage>
        <taxon>Eukaryota</taxon>
        <taxon>Fungi</taxon>
        <taxon>Dikarya</taxon>
        <taxon>Ascomycota</taxon>
        <taxon>Pezizomycotina</taxon>
        <taxon>Dothideomycetes</taxon>
        <taxon>Dothideomycetidae</taxon>
        <taxon>Mycosphaerellales</taxon>
        <taxon>Mycosphaerellaceae</taxon>
        <taxon>Septoria</taxon>
    </lineage>
</organism>
<evidence type="ECO:0000313" key="2">
    <source>
        <dbReference type="EMBL" id="USW56896.1"/>
    </source>
</evidence>
<feature type="region of interest" description="Disordered" evidence="1">
    <location>
        <begin position="77"/>
        <end position="106"/>
    </location>
</feature>
<dbReference type="PANTHER" id="PTHR47204">
    <property type="entry name" value="OS02G0168900 PROTEIN"/>
    <property type="match status" value="1"/>
</dbReference>
<dbReference type="PANTHER" id="PTHR47204:SF1">
    <property type="entry name" value="RIBONUCLEASE H2 SUBUNIT C"/>
    <property type="match status" value="1"/>
</dbReference>
<accession>A0A9Q9EMK5</accession>
<protein>
    <submittedName>
        <fullName evidence="2">Ribonuclease H2, subunit C</fullName>
    </submittedName>
</protein>
<dbReference type="Proteomes" id="UP001056384">
    <property type="component" value="Chromosome 9"/>
</dbReference>
<dbReference type="GO" id="GO:0032299">
    <property type="term" value="C:ribonuclease H2 complex"/>
    <property type="evidence" value="ECO:0007669"/>
    <property type="project" value="InterPro"/>
</dbReference>
<dbReference type="Pfam" id="PF08615">
    <property type="entry name" value="RNase_H2_suC"/>
    <property type="match status" value="1"/>
</dbReference>
<dbReference type="InterPro" id="IPR013924">
    <property type="entry name" value="RNase_H2_suC"/>
</dbReference>
<feature type="compositionally biased region" description="Acidic residues" evidence="1">
    <location>
        <begin position="93"/>
        <end position="102"/>
    </location>
</feature>
<sequence length="159" mass="17622">MLALQPSSKQNPLTPNLLPCKIAHSGPIPTSTRHWTARPCSDPKFPKTSQEVHLRGRKLRGKQVKLPEGYTGVVAKKTEKLLPQQQPAVSRDGEDEEDEEESSMPAEVKVMEQVGSFGEIMVWAHEAVPESEDVYVKGIEEWIGFAESVSACSLAYLHD</sequence>
<dbReference type="OrthoDB" id="6222486at2759"/>
<dbReference type="CDD" id="cd09271">
    <property type="entry name" value="RNase_H2-C"/>
    <property type="match status" value="1"/>
</dbReference>
<dbReference type="GO" id="GO:0006401">
    <property type="term" value="P:RNA catabolic process"/>
    <property type="evidence" value="ECO:0007669"/>
    <property type="project" value="InterPro"/>
</dbReference>
<keyword evidence="3" id="KW-1185">Reference proteome</keyword>
<dbReference type="AlphaFoldDB" id="A0A9Q9EMK5"/>